<evidence type="ECO:0000313" key="2">
    <source>
        <dbReference type="WBParaSite" id="ES5_v2.g23814.t1"/>
    </source>
</evidence>
<accession>A0AC34G2Y3</accession>
<sequence>MFGATTPFNAQTLATMFGFQQQQQQQQQQQLSQHLQLPQLPSPKLSPDTKTGELVSASSEANFLICLVLFGAGATAESESSKVEVVFFDVEEEEFGLFREMDSLFGDREHGDEIIVGCDCCKSCCGGGGGGGEATILALALLFEI</sequence>
<dbReference type="WBParaSite" id="ES5_v2.g23814.t1">
    <property type="protein sequence ID" value="ES5_v2.g23814.t1"/>
    <property type="gene ID" value="ES5_v2.g23814"/>
</dbReference>
<reference evidence="2" key="1">
    <citation type="submission" date="2022-11" db="UniProtKB">
        <authorList>
            <consortium name="WormBaseParasite"/>
        </authorList>
    </citation>
    <scope>IDENTIFICATION</scope>
</reference>
<proteinExistence type="predicted"/>
<name>A0AC34G2Y3_9BILA</name>
<organism evidence="1 2">
    <name type="scientific">Panagrolaimus sp. ES5</name>
    <dbReference type="NCBI Taxonomy" id="591445"/>
    <lineage>
        <taxon>Eukaryota</taxon>
        <taxon>Metazoa</taxon>
        <taxon>Ecdysozoa</taxon>
        <taxon>Nematoda</taxon>
        <taxon>Chromadorea</taxon>
        <taxon>Rhabditida</taxon>
        <taxon>Tylenchina</taxon>
        <taxon>Panagrolaimomorpha</taxon>
        <taxon>Panagrolaimoidea</taxon>
        <taxon>Panagrolaimidae</taxon>
        <taxon>Panagrolaimus</taxon>
    </lineage>
</organism>
<evidence type="ECO:0000313" key="1">
    <source>
        <dbReference type="Proteomes" id="UP000887579"/>
    </source>
</evidence>
<dbReference type="Proteomes" id="UP000887579">
    <property type="component" value="Unplaced"/>
</dbReference>
<protein>
    <submittedName>
        <fullName evidence="2">Uncharacterized protein</fullName>
    </submittedName>
</protein>